<accession>A0A0P1NXI6</accession>
<dbReference type="AlphaFoldDB" id="A0A0P1MDP4"/>
<name>A0A0P1MDP4_9BACT</name>
<dbReference type="InterPro" id="IPR049560">
    <property type="entry name" value="MeTrfase_RsmB-F_NOP2_cat"/>
</dbReference>
<dbReference type="GO" id="GO:0003723">
    <property type="term" value="F:RNA binding"/>
    <property type="evidence" value="ECO:0007669"/>
    <property type="project" value="UniProtKB-UniRule"/>
</dbReference>
<feature type="binding site" evidence="7">
    <location>
        <begin position="112"/>
        <end position="118"/>
    </location>
    <ligand>
        <name>S-adenosyl-L-methionine</name>
        <dbReference type="ChEBI" id="CHEBI:59789"/>
    </ligand>
</feature>
<dbReference type="Proteomes" id="UP000182011">
    <property type="component" value="Unassembled WGS sequence"/>
</dbReference>
<dbReference type="Gene3D" id="3.30.70.1170">
    <property type="entry name" value="Sun protein, domain 3"/>
    <property type="match status" value="1"/>
</dbReference>
<dbReference type="EMBL" id="FAOP01000001">
    <property type="protein sequence ID" value="CUU00834.1"/>
    <property type="molecule type" value="Genomic_DNA"/>
</dbReference>
<dbReference type="InterPro" id="IPR023267">
    <property type="entry name" value="RCMT"/>
</dbReference>
<dbReference type="PROSITE" id="PS51686">
    <property type="entry name" value="SAM_MT_RSMB_NOP"/>
    <property type="match status" value="1"/>
</dbReference>
<evidence type="ECO:0000256" key="7">
    <source>
        <dbReference type="PROSITE-ProRule" id="PRU01023"/>
    </source>
</evidence>
<dbReference type="GO" id="GO:0001510">
    <property type="term" value="P:RNA methylation"/>
    <property type="evidence" value="ECO:0007669"/>
    <property type="project" value="InterPro"/>
</dbReference>
<accession>A0A0P1MDP4</accession>
<feature type="binding site" evidence="7">
    <location>
        <position position="163"/>
    </location>
    <ligand>
        <name>S-adenosyl-L-methionine</name>
        <dbReference type="ChEBI" id="CHEBI:59789"/>
    </ligand>
</feature>
<accession>A0A0S4MP34</accession>
<evidence type="ECO:0000256" key="4">
    <source>
        <dbReference type="ARBA" id="ARBA00022679"/>
    </source>
</evidence>
<dbReference type="InterPro" id="IPR031341">
    <property type="entry name" value="Methyltr_RsmF_N"/>
</dbReference>
<accession>A0A0P1P8G6</accession>
<evidence type="ECO:0000256" key="1">
    <source>
        <dbReference type="ARBA" id="ARBA00007494"/>
    </source>
</evidence>
<feature type="binding site" evidence="7">
    <location>
        <position position="181"/>
    </location>
    <ligand>
        <name>S-adenosyl-L-methionine</name>
        <dbReference type="ChEBI" id="CHEBI:59789"/>
    </ligand>
</feature>
<dbReference type="CDD" id="cd02440">
    <property type="entry name" value="AdoMet_MTases"/>
    <property type="match status" value="1"/>
</dbReference>
<keyword evidence="2" id="KW-0963">Cytoplasm</keyword>
<accession>A0A0N7MP16</accession>
<dbReference type="Proteomes" id="UP000182200">
    <property type="component" value="Unassembled WGS sequence"/>
</dbReference>
<evidence type="ECO:0000313" key="12">
    <source>
        <dbReference type="Proteomes" id="UP000182200"/>
    </source>
</evidence>
<accession>A0A0P1LCD1</accession>
<keyword evidence="12" id="KW-1185">Reference proteome</keyword>
<keyword evidence="6 7" id="KW-0694">RNA-binding</keyword>
<keyword evidence="3 7" id="KW-0489">Methyltransferase</keyword>
<reference evidence="10 11" key="1">
    <citation type="submission" date="2015-11" db="EMBL/GenBank/DDBJ databases">
        <authorList>
            <person name="Zhang Y."/>
            <person name="Guo Z."/>
        </authorList>
    </citation>
    <scope>NUCLEOTIDE SEQUENCE [LARGE SCALE GENOMIC DNA]</scope>
    <source>
        <strain evidence="10">JGI-4</strain>
    </source>
</reference>
<dbReference type="SUPFAM" id="SSF53335">
    <property type="entry name" value="S-adenosyl-L-methionine-dependent methyltransferases"/>
    <property type="match status" value="1"/>
</dbReference>
<protein>
    <submittedName>
        <fullName evidence="10">16S rRNA (Cytosine1407-C5)-methyltransferase</fullName>
    </submittedName>
</protein>
<evidence type="ECO:0000256" key="2">
    <source>
        <dbReference type="ARBA" id="ARBA00022490"/>
    </source>
</evidence>
<keyword evidence="5 7" id="KW-0949">S-adenosyl-L-methionine</keyword>
<evidence type="ECO:0000256" key="5">
    <source>
        <dbReference type="ARBA" id="ARBA00022691"/>
    </source>
</evidence>
<dbReference type="PROSITE" id="PS01153">
    <property type="entry name" value="NOL1_NOP2_SUN"/>
    <property type="match status" value="1"/>
</dbReference>
<dbReference type="STRING" id="1633631.GCA_001442925_00109"/>
<dbReference type="OrthoDB" id="9810297at2"/>
<dbReference type="EMBL" id="CZVI01000034">
    <property type="protein sequence ID" value="CUS93319.1"/>
    <property type="molecule type" value="Genomic_DNA"/>
</dbReference>
<dbReference type="GO" id="GO:0008757">
    <property type="term" value="F:S-adenosylmethionine-dependent methyltransferase activity"/>
    <property type="evidence" value="ECO:0007669"/>
    <property type="project" value="InterPro"/>
</dbReference>
<accession>A0A0P1MV52</accession>
<dbReference type="GO" id="GO:0008173">
    <property type="term" value="F:RNA methyltransferase activity"/>
    <property type="evidence" value="ECO:0007669"/>
    <property type="project" value="InterPro"/>
</dbReference>
<dbReference type="InterPro" id="IPR029063">
    <property type="entry name" value="SAM-dependent_MTases_sf"/>
</dbReference>
<dbReference type="PRINTS" id="PR02008">
    <property type="entry name" value="RCMTFAMILY"/>
</dbReference>
<feature type="binding site" evidence="7">
    <location>
        <position position="136"/>
    </location>
    <ligand>
        <name>S-adenosyl-L-methionine</name>
        <dbReference type="ChEBI" id="CHEBI:59789"/>
    </ligand>
</feature>
<feature type="active site" description="Nucleophile" evidence="7">
    <location>
        <position position="234"/>
    </location>
</feature>
<dbReference type="GO" id="GO:0006396">
    <property type="term" value="P:RNA processing"/>
    <property type="evidence" value="ECO:0007669"/>
    <property type="project" value="InterPro"/>
</dbReference>
<accession>A0A0P1M288</accession>
<dbReference type="InterPro" id="IPR018314">
    <property type="entry name" value="RsmB/NOL1/NOP2-like_CS"/>
</dbReference>
<dbReference type="PANTHER" id="PTHR22807">
    <property type="entry name" value="NOP2 YEAST -RELATED NOL1/NOP2/FMU SUN DOMAIN-CONTAINING"/>
    <property type="match status" value="1"/>
</dbReference>
<evidence type="ECO:0000313" key="11">
    <source>
        <dbReference type="Proteomes" id="UP000182011"/>
    </source>
</evidence>
<keyword evidence="4 7" id="KW-0808">Transferase</keyword>
<organism evidence="10 11">
    <name type="scientific">Candidatus Kryptonium thompsonii</name>
    <dbReference type="NCBI Taxonomy" id="1633631"/>
    <lineage>
        <taxon>Bacteria</taxon>
        <taxon>Pseudomonadati</taxon>
        <taxon>Candidatus Kryptoniota</taxon>
        <taxon>Candidatus Kryptonium</taxon>
    </lineage>
</organism>
<dbReference type="NCBIfam" id="TIGR00446">
    <property type="entry name" value="nop2p"/>
    <property type="match status" value="1"/>
</dbReference>
<dbReference type="Pfam" id="PF01189">
    <property type="entry name" value="Methyltr_RsmB-F"/>
    <property type="match status" value="1"/>
</dbReference>
<comment type="similarity">
    <text evidence="1 7">Belongs to the class I-like SAM-binding methyltransferase superfamily. RsmB/NOP family.</text>
</comment>
<dbReference type="InterPro" id="IPR001678">
    <property type="entry name" value="MeTrfase_RsmB-F_NOP2_dom"/>
</dbReference>
<dbReference type="Pfam" id="PF17125">
    <property type="entry name" value="Methyltr_RsmF_N"/>
    <property type="match status" value="1"/>
</dbReference>
<dbReference type="PANTHER" id="PTHR22807:SF30">
    <property type="entry name" value="28S RRNA (CYTOSINE(4447)-C(5))-METHYLTRANSFERASE-RELATED"/>
    <property type="match status" value="1"/>
</dbReference>
<evidence type="ECO:0000313" key="10">
    <source>
        <dbReference type="EMBL" id="CUU00834.1"/>
    </source>
</evidence>
<evidence type="ECO:0000256" key="6">
    <source>
        <dbReference type="ARBA" id="ARBA00022884"/>
    </source>
</evidence>
<gene>
    <name evidence="10" type="ORF">JGI4_00109</name>
    <name evidence="9" type="ORF">JGI8_01801</name>
</gene>
<dbReference type="RefSeq" id="WP_075426076.1">
    <property type="nucleotide sequence ID" value="NZ_CZVI01000034.1"/>
</dbReference>
<sequence>MTERIFKYLTKILDPESAKLILKPYKLNIPLTIRTNTLKTQANELKSKLENKGFKLLEIDLVPDSFIVEEEPFPISKTVEHFAGLFYVQSLSSMLPSLILEPKPNEIILDIASAPGSKTTHIAQLMKNTGIIIANDISFERLKVVAHQIDRLGILNTAITSIDGNRFGAILPEIFDKALVDAPCSALGIISKANEVLNWWSIDEVKRLSNKQQQLLISAIKSVKPGGIIVYSTCTLTVEENEIVIDSILKKFPVEIEEIEYKKAEFDEGITSYDGLPLDERLKKAVRIYPFKANTEGFFIAKLRKTDSTFSKSPKITEINNGKTIQQIKFLTANDEKLKSPLKFLSDEFGIEEKIWEEFAFYFKGDELWFSSLDWIKFLTTDFSLINKNFKHHLLSSLVQRVGLKLAKAVKNKQWKISTSALQLLAPFITKNIIEFETEEQARTFLNGGTIKNFPSNFNPGSYIAVKFDGIILGCGLITKEGLKSQIPKGRRSSEVEVI</sequence>
<proteinExistence type="inferred from homology"/>
<evidence type="ECO:0000256" key="3">
    <source>
        <dbReference type="ARBA" id="ARBA00022603"/>
    </source>
</evidence>
<dbReference type="InterPro" id="IPR011023">
    <property type="entry name" value="Nop2p"/>
</dbReference>
<reference evidence="9 12" key="2">
    <citation type="submission" date="2015-11" db="EMBL/GenBank/DDBJ databases">
        <authorList>
            <person name="Varghese N."/>
        </authorList>
    </citation>
    <scope>NUCLEOTIDE SEQUENCE [LARGE SCALE GENOMIC DNA]</scope>
    <source>
        <strain evidence="9 12">JGI-8</strain>
    </source>
</reference>
<accession>A0A0P1LQE9</accession>
<dbReference type="Gene3D" id="3.40.50.150">
    <property type="entry name" value="Vaccinia Virus protein VP39"/>
    <property type="match status" value="1"/>
</dbReference>
<accession>A0A0P1LPT8</accession>
<feature type="domain" description="SAM-dependent MTase RsmB/NOP-type" evidence="8">
    <location>
        <begin position="21"/>
        <end position="306"/>
    </location>
</feature>
<evidence type="ECO:0000313" key="9">
    <source>
        <dbReference type="EMBL" id="CUS93319.1"/>
    </source>
</evidence>
<evidence type="ECO:0000259" key="8">
    <source>
        <dbReference type="PROSITE" id="PS51686"/>
    </source>
</evidence>